<proteinExistence type="predicted"/>
<dbReference type="SMART" id="SM00860">
    <property type="entry name" value="SMI1_KNR4"/>
    <property type="match status" value="1"/>
</dbReference>
<dbReference type="AlphaFoldDB" id="A0A679JE00"/>
<gene>
    <name evidence="2" type="ORF">VVAX_04882</name>
</gene>
<accession>A0A679JE00</accession>
<dbReference type="EMBL" id="LR743507">
    <property type="protein sequence ID" value="CAA2108367.1"/>
    <property type="molecule type" value="Genomic_DNA"/>
</dbReference>
<dbReference type="Pfam" id="PF09346">
    <property type="entry name" value="SMI1_KNR4"/>
    <property type="match status" value="1"/>
</dbReference>
<dbReference type="RefSeq" id="WP_339092388.1">
    <property type="nucleotide sequence ID" value="NZ_LR743507.1"/>
</dbReference>
<protein>
    <recommendedName>
        <fullName evidence="1">Knr4/Smi1-like domain-containing protein</fullName>
    </recommendedName>
</protein>
<dbReference type="Gene3D" id="1.20.1590.10">
    <property type="entry name" value="YP_001051499.1 domain like"/>
    <property type="match status" value="1"/>
</dbReference>
<dbReference type="InterPro" id="IPR037883">
    <property type="entry name" value="Knr4/Smi1-like_sf"/>
</dbReference>
<name>A0A679JE00_VARPD</name>
<feature type="domain" description="Knr4/Smi1-like" evidence="1">
    <location>
        <begin position="33"/>
        <end position="207"/>
    </location>
</feature>
<evidence type="ECO:0000259" key="1">
    <source>
        <dbReference type="SMART" id="SM00860"/>
    </source>
</evidence>
<dbReference type="SUPFAM" id="SSF160631">
    <property type="entry name" value="SMI1/KNR4-like"/>
    <property type="match status" value="1"/>
</dbReference>
<reference evidence="2" key="1">
    <citation type="submission" date="2019-12" db="EMBL/GenBank/DDBJ databases">
        <authorList>
            <person name="Cremers G."/>
        </authorList>
    </citation>
    <scope>NUCLEOTIDE SEQUENCE</scope>
    <source>
        <strain evidence="2">Vvax</strain>
    </source>
</reference>
<dbReference type="InterPro" id="IPR018958">
    <property type="entry name" value="Knr4/Smi1-like_dom"/>
</dbReference>
<evidence type="ECO:0000313" key="2">
    <source>
        <dbReference type="EMBL" id="CAA2108367.1"/>
    </source>
</evidence>
<dbReference type="Gene3D" id="3.40.1580.10">
    <property type="entry name" value="SMI1/KNR4-like"/>
    <property type="match status" value="1"/>
</dbReference>
<sequence length="429" mass="47793">MTDILPRLQTLKRLDLDCACFAARSHGYDLNPPVPEEEVARMEEKHGCRFPDEYRRFITELGNGGAGPAYGVFPLGMQDNMRDVGRWEDGYSLVGDLSKPFPLRDTWNLPDDFWAQQPDPTEATTLEEEDRMNEEWEKKLEVQYYATGITDGAIPISHEGCALRNWLVVTGPLAGTVWRDLRADYGGIQPLLNKDGSRMGFNDWYLQWIAQYTQQVEASHAGSRLAEIFSSRLSKLSNPKAAAFAIFCAQALYPNLEAYATAIGFDKQFVLQDRLDEMLWAGLLQQRFELPGECHEMVDSMLGIKHDLAMHLSSTGQKPVPDDAGMKAALYTYIAALAFGFDKGSPQQLLSAVQGAMAAEPLPSAAEAELQWALDQLEGEPSEWATAATVERQRDRAKACAAFLPGRPPETDAPAKQPWWKRWAAAASN</sequence>
<organism evidence="2">
    <name type="scientific">Variovorax paradoxus</name>
    <dbReference type="NCBI Taxonomy" id="34073"/>
    <lineage>
        <taxon>Bacteria</taxon>
        <taxon>Pseudomonadati</taxon>
        <taxon>Pseudomonadota</taxon>
        <taxon>Betaproteobacteria</taxon>
        <taxon>Burkholderiales</taxon>
        <taxon>Comamonadaceae</taxon>
        <taxon>Variovorax</taxon>
    </lineage>
</organism>
<dbReference type="InterPro" id="IPR023381">
    <property type="entry name" value="YP001051499.1-like_dom_sf"/>
</dbReference>